<dbReference type="Gene3D" id="3.30.420.10">
    <property type="entry name" value="Ribonuclease H-like superfamily/Ribonuclease H"/>
    <property type="match status" value="1"/>
</dbReference>
<evidence type="ECO:0000313" key="3">
    <source>
        <dbReference type="Proteomes" id="UP000314982"/>
    </source>
</evidence>
<dbReference type="PANTHER" id="PTHR33244">
    <property type="entry name" value="INTEGRASE CATALYTIC DOMAIN-CONTAINING PROTEIN-RELATED"/>
    <property type="match status" value="1"/>
</dbReference>
<evidence type="ECO:0000256" key="1">
    <source>
        <dbReference type="SAM" id="MobiDB-lite"/>
    </source>
</evidence>
<dbReference type="GO" id="GO:0003676">
    <property type="term" value="F:nucleic acid binding"/>
    <property type="evidence" value="ECO:0007669"/>
    <property type="project" value="InterPro"/>
</dbReference>
<proteinExistence type="predicted"/>
<feature type="region of interest" description="Disordered" evidence="1">
    <location>
        <begin position="95"/>
        <end position="121"/>
    </location>
</feature>
<dbReference type="PANTHER" id="PTHR33244:SF3">
    <property type="entry name" value="PEPTIDASE A2 DOMAIN-CONTAINING PROTEIN"/>
    <property type="match status" value="1"/>
</dbReference>
<dbReference type="AlphaFoldDB" id="A0A4W5MV71"/>
<reference evidence="2" key="3">
    <citation type="submission" date="2025-09" db="UniProtKB">
        <authorList>
            <consortium name="Ensembl"/>
        </authorList>
    </citation>
    <scope>IDENTIFICATION</scope>
</reference>
<dbReference type="InterPro" id="IPR012337">
    <property type="entry name" value="RNaseH-like_sf"/>
</dbReference>
<dbReference type="Ensembl" id="ENSHHUT00000042926.1">
    <property type="protein sequence ID" value="ENSHHUP00000041335.1"/>
    <property type="gene ID" value="ENSHHUG00000025534.1"/>
</dbReference>
<organism evidence="2 3">
    <name type="scientific">Hucho hucho</name>
    <name type="common">huchen</name>
    <dbReference type="NCBI Taxonomy" id="62062"/>
    <lineage>
        <taxon>Eukaryota</taxon>
        <taxon>Metazoa</taxon>
        <taxon>Chordata</taxon>
        <taxon>Craniata</taxon>
        <taxon>Vertebrata</taxon>
        <taxon>Euteleostomi</taxon>
        <taxon>Actinopterygii</taxon>
        <taxon>Neopterygii</taxon>
        <taxon>Teleostei</taxon>
        <taxon>Protacanthopterygii</taxon>
        <taxon>Salmoniformes</taxon>
        <taxon>Salmonidae</taxon>
        <taxon>Salmoninae</taxon>
        <taxon>Hucho</taxon>
    </lineage>
</organism>
<evidence type="ECO:0008006" key="4">
    <source>
        <dbReference type="Google" id="ProtNLM"/>
    </source>
</evidence>
<feature type="compositionally biased region" description="Basic and acidic residues" evidence="1">
    <location>
        <begin position="100"/>
        <end position="109"/>
    </location>
</feature>
<sequence>SSHLSDVTTSTVILLGIPLSDFAAEYGFCHVTRSPKFPQSNREAERHVQTVKNLLKKVADPYINGFSLAQLLMGRQLRTTVPTLPSLLDPSFPNTAVVSSKEKERRSADQQRFNKRHRVSEVSRLPPGKQVWVTASKITGTVLREHVAPRSYMVEVPHVSVRRNRHHLIPMDGPENNNARQEKVHVSSPLRHTTLPEPPTPKVILDVPATPRTRSGQAIVKPKRLELWVRANKNERLSSKNINTQNNRSQVVTVRTYLLGRFVLKEMRNGFFVKVYRKYFMFLTMLKCSRRTRQEQTYRHKGRIIP</sequence>
<keyword evidence="3" id="KW-1185">Reference proteome</keyword>
<accession>A0A4W5MV71</accession>
<evidence type="ECO:0000313" key="2">
    <source>
        <dbReference type="Ensembl" id="ENSHHUP00000041335.1"/>
    </source>
</evidence>
<dbReference type="InterPro" id="IPR036397">
    <property type="entry name" value="RNaseH_sf"/>
</dbReference>
<dbReference type="Proteomes" id="UP000314982">
    <property type="component" value="Unassembled WGS sequence"/>
</dbReference>
<name>A0A4W5MV71_9TELE</name>
<dbReference type="STRING" id="62062.ENSHHUP00000041335"/>
<protein>
    <recommendedName>
        <fullName evidence="4">Integrase catalytic domain-containing protein</fullName>
    </recommendedName>
</protein>
<dbReference type="SUPFAM" id="SSF53098">
    <property type="entry name" value="Ribonuclease H-like"/>
    <property type="match status" value="1"/>
</dbReference>
<reference evidence="2" key="2">
    <citation type="submission" date="2025-08" db="UniProtKB">
        <authorList>
            <consortium name="Ensembl"/>
        </authorList>
    </citation>
    <scope>IDENTIFICATION</scope>
</reference>
<dbReference type="GeneTree" id="ENSGT00490000044642"/>
<reference evidence="3" key="1">
    <citation type="submission" date="2018-06" db="EMBL/GenBank/DDBJ databases">
        <title>Genome assembly of Danube salmon.</title>
        <authorList>
            <person name="Macqueen D.J."/>
            <person name="Gundappa M.K."/>
        </authorList>
    </citation>
    <scope>NUCLEOTIDE SEQUENCE [LARGE SCALE GENOMIC DNA]</scope>
</reference>